<evidence type="ECO:0000313" key="3">
    <source>
        <dbReference type="Proteomes" id="UP000615026"/>
    </source>
</evidence>
<dbReference type="Gene3D" id="2.160.20.80">
    <property type="entry name" value="E3 ubiquitin-protein ligase SopA"/>
    <property type="match status" value="1"/>
</dbReference>
<name>A0A928ZWG4_LEPEC</name>
<dbReference type="EMBL" id="JADEXP010000199">
    <property type="protein sequence ID" value="MBE9068762.1"/>
    <property type="molecule type" value="Genomic_DNA"/>
</dbReference>
<evidence type="ECO:0000256" key="1">
    <source>
        <dbReference type="ARBA" id="ARBA00022737"/>
    </source>
</evidence>
<proteinExistence type="predicted"/>
<comment type="caution">
    <text evidence="2">The sequence shown here is derived from an EMBL/GenBank/DDBJ whole genome shotgun (WGS) entry which is preliminary data.</text>
</comment>
<accession>A0A928ZWG4</accession>
<dbReference type="Pfam" id="PF00805">
    <property type="entry name" value="Pentapeptide"/>
    <property type="match status" value="1"/>
</dbReference>
<keyword evidence="3" id="KW-1185">Reference proteome</keyword>
<reference evidence="2" key="1">
    <citation type="submission" date="2020-10" db="EMBL/GenBank/DDBJ databases">
        <authorList>
            <person name="Castelo-Branco R."/>
            <person name="Eusebio N."/>
            <person name="Adriana R."/>
            <person name="Vieira A."/>
            <person name="Brugerolle De Fraissinette N."/>
            <person name="Rezende De Castro R."/>
            <person name="Schneider M.P."/>
            <person name="Vasconcelos V."/>
            <person name="Leao P.N."/>
        </authorList>
    </citation>
    <scope>NUCLEOTIDE SEQUENCE</scope>
    <source>
        <strain evidence="2">LEGE 11479</strain>
    </source>
</reference>
<dbReference type="RefSeq" id="WP_193994696.1">
    <property type="nucleotide sequence ID" value="NZ_JADEXP010000199.1"/>
</dbReference>
<feature type="non-terminal residue" evidence="2">
    <location>
        <position position="129"/>
    </location>
</feature>
<dbReference type="Proteomes" id="UP000615026">
    <property type="component" value="Unassembled WGS sequence"/>
</dbReference>
<dbReference type="AlphaFoldDB" id="A0A928ZWG4"/>
<protein>
    <submittedName>
        <fullName evidence="2">Pentapeptide repeat-containing protein</fullName>
    </submittedName>
</protein>
<sequence>MADLSSQVIAAYAKGRRDFSYCQMPAIRMSQYVLTEIDLWGCNLADAHLADVDFSGSNLRGADLQRANLRRSNFQGADLRGTCLRDTQIEDANFQDAIANHQTQFPKNFDPLQAGIHRLGPKATLIDCN</sequence>
<evidence type="ECO:0000313" key="2">
    <source>
        <dbReference type="EMBL" id="MBE9068762.1"/>
    </source>
</evidence>
<dbReference type="SUPFAM" id="SSF141571">
    <property type="entry name" value="Pentapeptide repeat-like"/>
    <property type="match status" value="1"/>
</dbReference>
<dbReference type="PANTHER" id="PTHR47485">
    <property type="entry name" value="THYLAKOID LUMENAL 17.4 KDA PROTEIN, CHLOROPLASTIC"/>
    <property type="match status" value="1"/>
</dbReference>
<gene>
    <name evidence="2" type="ORF">IQ260_19130</name>
</gene>
<organism evidence="2 3">
    <name type="scientific">Leptolyngbya cf. ectocarpi LEGE 11479</name>
    <dbReference type="NCBI Taxonomy" id="1828722"/>
    <lineage>
        <taxon>Bacteria</taxon>
        <taxon>Bacillati</taxon>
        <taxon>Cyanobacteriota</taxon>
        <taxon>Cyanophyceae</taxon>
        <taxon>Leptolyngbyales</taxon>
        <taxon>Leptolyngbyaceae</taxon>
        <taxon>Leptolyngbya group</taxon>
        <taxon>Leptolyngbya</taxon>
    </lineage>
</organism>
<dbReference type="InterPro" id="IPR001646">
    <property type="entry name" value="5peptide_repeat"/>
</dbReference>
<dbReference type="PANTHER" id="PTHR47485:SF1">
    <property type="entry name" value="THYLAKOID LUMENAL 17.4 KDA PROTEIN, CHLOROPLASTIC"/>
    <property type="match status" value="1"/>
</dbReference>
<keyword evidence="1" id="KW-0677">Repeat</keyword>